<evidence type="ECO:0000313" key="2">
    <source>
        <dbReference type="Proteomes" id="UP000298652"/>
    </source>
</evidence>
<sequence>MLEGALICSRFGFGSECPWVDLPASVSIHGIETMLVPRSIMCGSMCGPFVAIRIGATGPTQTSLMFSRSTRWNGNRMTVSSLAISSFHRRATETESCGGARPQ</sequence>
<keyword evidence="2" id="KW-1185">Reference proteome</keyword>
<name>A0A4U6U6U0_SETVI</name>
<proteinExistence type="predicted"/>
<evidence type="ECO:0000313" key="1">
    <source>
        <dbReference type="EMBL" id="TKW09099.1"/>
    </source>
</evidence>
<accession>A0A4U6U6U0</accession>
<gene>
    <name evidence="1" type="ORF">SEVIR_6G070375v2</name>
</gene>
<dbReference type="AlphaFoldDB" id="A0A4U6U6U0"/>
<organism evidence="1 2">
    <name type="scientific">Setaria viridis</name>
    <name type="common">Green bristlegrass</name>
    <name type="synonym">Setaria italica subsp. viridis</name>
    <dbReference type="NCBI Taxonomy" id="4556"/>
    <lineage>
        <taxon>Eukaryota</taxon>
        <taxon>Viridiplantae</taxon>
        <taxon>Streptophyta</taxon>
        <taxon>Embryophyta</taxon>
        <taxon>Tracheophyta</taxon>
        <taxon>Spermatophyta</taxon>
        <taxon>Magnoliopsida</taxon>
        <taxon>Liliopsida</taxon>
        <taxon>Poales</taxon>
        <taxon>Poaceae</taxon>
        <taxon>PACMAD clade</taxon>
        <taxon>Panicoideae</taxon>
        <taxon>Panicodae</taxon>
        <taxon>Paniceae</taxon>
        <taxon>Cenchrinae</taxon>
        <taxon>Setaria</taxon>
    </lineage>
</organism>
<dbReference type="Gramene" id="TKW09099">
    <property type="protein sequence ID" value="TKW09099"/>
    <property type="gene ID" value="SEVIR_6G070375v2"/>
</dbReference>
<reference evidence="1" key="1">
    <citation type="submission" date="2019-03" db="EMBL/GenBank/DDBJ databases">
        <title>WGS assembly of Setaria viridis.</title>
        <authorList>
            <person name="Huang P."/>
            <person name="Jenkins J."/>
            <person name="Grimwood J."/>
            <person name="Barry K."/>
            <person name="Healey A."/>
            <person name="Mamidi S."/>
            <person name="Sreedasyam A."/>
            <person name="Shu S."/>
            <person name="Feldman M."/>
            <person name="Wu J."/>
            <person name="Yu Y."/>
            <person name="Chen C."/>
            <person name="Johnson J."/>
            <person name="Rokhsar D."/>
            <person name="Baxter I."/>
            <person name="Schmutz J."/>
            <person name="Brutnell T."/>
            <person name="Kellogg E."/>
        </authorList>
    </citation>
    <scope>NUCLEOTIDE SEQUENCE [LARGE SCALE GENOMIC DNA]</scope>
</reference>
<dbReference type="EMBL" id="CM016557">
    <property type="protein sequence ID" value="TKW09099.1"/>
    <property type="molecule type" value="Genomic_DNA"/>
</dbReference>
<dbReference type="Proteomes" id="UP000298652">
    <property type="component" value="Chromosome 6"/>
</dbReference>
<protein>
    <submittedName>
        <fullName evidence="1">Uncharacterized protein</fullName>
    </submittedName>
</protein>